<evidence type="ECO:0000256" key="1">
    <source>
        <dbReference type="SAM" id="MobiDB-lite"/>
    </source>
</evidence>
<feature type="compositionally biased region" description="Basic and acidic residues" evidence="1">
    <location>
        <begin position="138"/>
        <end position="153"/>
    </location>
</feature>
<dbReference type="EMBL" id="BAAAZG010000001">
    <property type="protein sequence ID" value="GAA4056560.1"/>
    <property type="molecule type" value="Genomic_DNA"/>
</dbReference>
<dbReference type="NCBIfam" id="TIGR02605">
    <property type="entry name" value="CxxC_CxxC_SSSS"/>
    <property type="match status" value="1"/>
</dbReference>
<organism evidence="3 4">
    <name type="scientific">Actinomadura miaoliensis</name>
    <dbReference type="NCBI Taxonomy" id="430685"/>
    <lineage>
        <taxon>Bacteria</taxon>
        <taxon>Bacillati</taxon>
        <taxon>Actinomycetota</taxon>
        <taxon>Actinomycetes</taxon>
        <taxon>Streptosporangiales</taxon>
        <taxon>Thermomonosporaceae</taxon>
        <taxon>Actinomadura</taxon>
    </lineage>
</organism>
<reference evidence="4" key="1">
    <citation type="journal article" date="2019" name="Int. J. Syst. Evol. Microbiol.">
        <title>The Global Catalogue of Microorganisms (GCM) 10K type strain sequencing project: providing services to taxonomists for standard genome sequencing and annotation.</title>
        <authorList>
            <consortium name="The Broad Institute Genomics Platform"/>
            <consortium name="The Broad Institute Genome Sequencing Center for Infectious Disease"/>
            <person name="Wu L."/>
            <person name="Ma J."/>
        </authorList>
    </citation>
    <scope>NUCLEOTIDE SEQUENCE [LARGE SCALE GENOMIC DNA]</scope>
    <source>
        <strain evidence="4">JCM 16702</strain>
    </source>
</reference>
<sequence>MCTIICGTAPAAAPGLIDLPWSIAGPGGGQRTTRSPFSLALAARSVSACVRPSVTRSLIFLMIYPDSGHSTHIGEWRGVEGPPAEVVMATYEYACPGCGAFEVRLALGTAPAVHDCPVCGCGCRRLFSAPALTRTTRTARESREREERSREAPDVVSEVPPRRRTASRPHPASAQLPRP</sequence>
<dbReference type="InterPro" id="IPR013429">
    <property type="entry name" value="Regulatory_FmdB_Zinc_ribbon"/>
</dbReference>
<evidence type="ECO:0000313" key="3">
    <source>
        <dbReference type="EMBL" id="GAA4056560.1"/>
    </source>
</evidence>
<dbReference type="Pfam" id="PF09723">
    <property type="entry name" value="Zn_ribbon_8"/>
    <property type="match status" value="1"/>
</dbReference>
<dbReference type="SMART" id="SM00834">
    <property type="entry name" value="CxxC_CXXC_SSSS"/>
    <property type="match status" value="1"/>
</dbReference>
<name>A0ABP7V006_9ACTN</name>
<evidence type="ECO:0000313" key="4">
    <source>
        <dbReference type="Proteomes" id="UP001500683"/>
    </source>
</evidence>
<feature type="domain" description="Putative regulatory protein FmdB zinc ribbon" evidence="2">
    <location>
        <begin position="88"/>
        <end position="128"/>
    </location>
</feature>
<accession>A0ABP7V006</accession>
<keyword evidence="4" id="KW-1185">Reference proteome</keyword>
<gene>
    <name evidence="3" type="ORF">GCM10022214_05270</name>
</gene>
<dbReference type="Proteomes" id="UP001500683">
    <property type="component" value="Unassembled WGS sequence"/>
</dbReference>
<protein>
    <recommendedName>
        <fullName evidence="2">Putative regulatory protein FmdB zinc ribbon domain-containing protein</fullName>
    </recommendedName>
</protein>
<evidence type="ECO:0000259" key="2">
    <source>
        <dbReference type="SMART" id="SM00834"/>
    </source>
</evidence>
<proteinExistence type="predicted"/>
<comment type="caution">
    <text evidence="3">The sequence shown here is derived from an EMBL/GenBank/DDBJ whole genome shotgun (WGS) entry which is preliminary data.</text>
</comment>
<feature type="region of interest" description="Disordered" evidence="1">
    <location>
        <begin position="134"/>
        <end position="179"/>
    </location>
</feature>